<dbReference type="CDD" id="cd00302">
    <property type="entry name" value="cytochrome_P450"/>
    <property type="match status" value="1"/>
</dbReference>
<feature type="binding site" description="axial binding residue" evidence="6">
    <location>
        <position position="436"/>
    </location>
    <ligand>
        <name>heme</name>
        <dbReference type="ChEBI" id="CHEBI:30413"/>
    </ligand>
    <ligandPart>
        <name>Fe</name>
        <dbReference type="ChEBI" id="CHEBI:18248"/>
    </ligandPart>
</feature>
<name>A0A401G9G1_9APHY</name>
<evidence type="ECO:0000256" key="1">
    <source>
        <dbReference type="ARBA" id="ARBA00001971"/>
    </source>
</evidence>
<dbReference type="PRINTS" id="PR00465">
    <property type="entry name" value="EP450IV"/>
</dbReference>
<keyword evidence="3 6" id="KW-0349">Heme</keyword>
<evidence type="ECO:0000256" key="4">
    <source>
        <dbReference type="ARBA" id="ARBA00022723"/>
    </source>
</evidence>
<evidence type="ECO:0000313" key="8">
    <source>
        <dbReference type="EMBL" id="GBE78810.1"/>
    </source>
</evidence>
<comment type="cofactor">
    <cofactor evidence="1 6">
        <name>heme</name>
        <dbReference type="ChEBI" id="CHEBI:30413"/>
    </cofactor>
</comment>
<evidence type="ECO:0000256" key="2">
    <source>
        <dbReference type="ARBA" id="ARBA00010617"/>
    </source>
</evidence>
<feature type="transmembrane region" description="Helical" evidence="7">
    <location>
        <begin position="273"/>
        <end position="299"/>
    </location>
</feature>
<dbReference type="AlphaFoldDB" id="A0A401G9G1"/>
<dbReference type="OrthoDB" id="1055148at2759"/>
<keyword evidence="7" id="KW-0472">Membrane</keyword>
<dbReference type="PANTHER" id="PTHR24304:SF2">
    <property type="entry name" value="24-HYDROXYCHOLESTEROL 7-ALPHA-HYDROXYLASE"/>
    <property type="match status" value="1"/>
</dbReference>
<gene>
    <name evidence="8" type="ORF">SCP_0200070</name>
</gene>
<keyword evidence="7" id="KW-1133">Transmembrane helix</keyword>
<accession>A0A401G9G1</accession>
<dbReference type="GeneID" id="38775727"/>
<protein>
    <recommendedName>
        <fullName evidence="10">Cytochrome P450</fullName>
    </recommendedName>
</protein>
<evidence type="ECO:0000256" key="6">
    <source>
        <dbReference type="PIRSR" id="PIRSR602403-1"/>
    </source>
</evidence>
<evidence type="ECO:0008006" key="10">
    <source>
        <dbReference type="Google" id="ProtNLM"/>
    </source>
</evidence>
<proteinExistence type="inferred from homology"/>
<dbReference type="RefSeq" id="XP_027609723.1">
    <property type="nucleotide sequence ID" value="XM_027753922.1"/>
</dbReference>
<dbReference type="InterPro" id="IPR002403">
    <property type="entry name" value="Cyt_P450_E_grp-IV"/>
</dbReference>
<dbReference type="Proteomes" id="UP000287166">
    <property type="component" value="Unassembled WGS sequence"/>
</dbReference>
<dbReference type="InParanoid" id="A0A401G9G1"/>
<dbReference type="InterPro" id="IPR001128">
    <property type="entry name" value="Cyt_P450"/>
</dbReference>
<dbReference type="InterPro" id="IPR036396">
    <property type="entry name" value="Cyt_P450_sf"/>
</dbReference>
<dbReference type="GO" id="GO:0004497">
    <property type="term" value="F:monooxygenase activity"/>
    <property type="evidence" value="ECO:0007669"/>
    <property type="project" value="InterPro"/>
</dbReference>
<comment type="similarity">
    <text evidence="2">Belongs to the cytochrome P450 family.</text>
</comment>
<evidence type="ECO:0000313" key="9">
    <source>
        <dbReference type="Proteomes" id="UP000287166"/>
    </source>
</evidence>
<sequence>MRLSFERTRAIQIRSASQSVVCLLLDFNHLILAGDGRFTRPLPHFPHRIIHSFIAPKYEFLNSNFRRTGEKLFKFRVLQHTVVALSGEEARKVFFNDKRLNFNEGYRLFLGGAPQLSDINMLDADDAAIKFFYKYFQLVLTKERIMNVLPFLLDGMHKRMQIWGSKGRINPFKEIYDLVFWMTIRMASCSELADDTEASARFEENFWTLEQSSTPVALLLPWFPSRAKRNRERATRELYSMLQGYIDKRRNADVPSADTIDLLLQDGAEDAEIIQFILSVIFAGVTNTGMIVCWILLYFDQNPEWKAKVSAEVHNLLCTRTDSTGVALLHERLAALPMAAIEEETPALELVIRETIRLILANGTVLRRNVAKELRIGDQIVPRDAFMAYNLADVHLDPELYPDPTNFDPARFEAGREEDKKTTFGYLGWGAGRHPCVGMKIAKLEIKMVVALFLVGYDYKLVDANGHFPDPFPVRDPNDLLKARPMGKPCFIDFERIVD</sequence>
<dbReference type="Pfam" id="PF00067">
    <property type="entry name" value="p450"/>
    <property type="match status" value="1"/>
</dbReference>
<dbReference type="GO" id="GO:0005506">
    <property type="term" value="F:iron ion binding"/>
    <property type="evidence" value="ECO:0007669"/>
    <property type="project" value="InterPro"/>
</dbReference>
<keyword evidence="4 6" id="KW-0479">Metal-binding</keyword>
<dbReference type="GO" id="GO:0020037">
    <property type="term" value="F:heme binding"/>
    <property type="evidence" value="ECO:0007669"/>
    <property type="project" value="InterPro"/>
</dbReference>
<evidence type="ECO:0000256" key="5">
    <source>
        <dbReference type="ARBA" id="ARBA00023004"/>
    </source>
</evidence>
<dbReference type="GO" id="GO:0016705">
    <property type="term" value="F:oxidoreductase activity, acting on paired donors, with incorporation or reduction of molecular oxygen"/>
    <property type="evidence" value="ECO:0007669"/>
    <property type="project" value="InterPro"/>
</dbReference>
<dbReference type="PANTHER" id="PTHR24304">
    <property type="entry name" value="CYTOCHROME P450 FAMILY 7"/>
    <property type="match status" value="1"/>
</dbReference>
<dbReference type="SUPFAM" id="SSF48264">
    <property type="entry name" value="Cytochrome P450"/>
    <property type="match status" value="1"/>
</dbReference>
<evidence type="ECO:0000256" key="7">
    <source>
        <dbReference type="SAM" id="Phobius"/>
    </source>
</evidence>
<dbReference type="Gene3D" id="1.10.630.10">
    <property type="entry name" value="Cytochrome P450"/>
    <property type="match status" value="1"/>
</dbReference>
<evidence type="ECO:0000256" key="3">
    <source>
        <dbReference type="ARBA" id="ARBA00022617"/>
    </source>
</evidence>
<keyword evidence="9" id="KW-1185">Reference proteome</keyword>
<reference evidence="8 9" key="1">
    <citation type="journal article" date="2018" name="Sci. Rep.">
        <title>Genome sequence of the cauliflower mushroom Sparassis crispa (Hanabiratake) and its association with beneficial usage.</title>
        <authorList>
            <person name="Kiyama R."/>
            <person name="Furutani Y."/>
            <person name="Kawaguchi K."/>
            <person name="Nakanishi T."/>
        </authorList>
    </citation>
    <scope>NUCLEOTIDE SEQUENCE [LARGE SCALE GENOMIC DNA]</scope>
</reference>
<comment type="caution">
    <text evidence="8">The sequence shown here is derived from an EMBL/GenBank/DDBJ whole genome shotgun (WGS) entry which is preliminary data.</text>
</comment>
<dbReference type="EMBL" id="BFAD01000002">
    <property type="protein sequence ID" value="GBE78810.1"/>
    <property type="molecule type" value="Genomic_DNA"/>
</dbReference>
<dbReference type="InterPro" id="IPR050529">
    <property type="entry name" value="CYP450_sterol_14alpha_dmase"/>
</dbReference>
<organism evidence="8 9">
    <name type="scientific">Sparassis crispa</name>
    <dbReference type="NCBI Taxonomy" id="139825"/>
    <lineage>
        <taxon>Eukaryota</taxon>
        <taxon>Fungi</taxon>
        <taxon>Dikarya</taxon>
        <taxon>Basidiomycota</taxon>
        <taxon>Agaricomycotina</taxon>
        <taxon>Agaricomycetes</taxon>
        <taxon>Polyporales</taxon>
        <taxon>Sparassidaceae</taxon>
        <taxon>Sparassis</taxon>
    </lineage>
</organism>
<dbReference type="STRING" id="139825.A0A401G9G1"/>
<keyword evidence="5 6" id="KW-0408">Iron</keyword>
<keyword evidence="7" id="KW-0812">Transmembrane</keyword>